<dbReference type="OrthoDB" id="9762420at2"/>
<dbReference type="InterPro" id="IPR006531">
    <property type="entry name" value="Gp5/Vgr_OB"/>
</dbReference>
<dbReference type="Gene3D" id="2.30.110.50">
    <property type="match status" value="1"/>
</dbReference>
<dbReference type="Pfam" id="PF05954">
    <property type="entry name" value="Phage_GPD"/>
    <property type="match status" value="1"/>
</dbReference>
<evidence type="ECO:0000313" key="5">
    <source>
        <dbReference type="Proteomes" id="UP000319828"/>
    </source>
</evidence>
<organism evidence="4 5">
    <name type="scientific">Vibrio algivorus</name>
    <dbReference type="NCBI Taxonomy" id="1667024"/>
    <lineage>
        <taxon>Bacteria</taxon>
        <taxon>Pseudomonadati</taxon>
        <taxon>Pseudomonadota</taxon>
        <taxon>Gammaproteobacteria</taxon>
        <taxon>Vibrionales</taxon>
        <taxon>Vibrionaceae</taxon>
        <taxon>Vibrio</taxon>
    </lineage>
</organism>
<dbReference type="SUPFAM" id="SSF69279">
    <property type="entry name" value="Phage tail proteins"/>
    <property type="match status" value="2"/>
</dbReference>
<dbReference type="RefSeq" id="WP_144387364.1">
    <property type="nucleotide sequence ID" value="NZ_CANNCB010000001.1"/>
</dbReference>
<dbReference type="AlphaFoldDB" id="A0A557PFK3"/>
<name>A0A557PFK3_9VIBR</name>
<dbReference type="InterPro" id="IPR054030">
    <property type="entry name" value="Gp5_Vgr_C"/>
</dbReference>
<proteinExistence type="inferred from homology"/>
<dbReference type="NCBIfam" id="TIGR03361">
    <property type="entry name" value="VI_Rhs_Vgr"/>
    <property type="match status" value="1"/>
</dbReference>
<evidence type="ECO:0000259" key="2">
    <source>
        <dbReference type="Pfam" id="PF04717"/>
    </source>
</evidence>
<feature type="domain" description="Gp5/Type VI secretion system Vgr protein OB-fold" evidence="2">
    <location>
        <begin position="392"/>
        <end position="457"/>
    </location>
</feature>
<sequence length="679" mass="75707">MATLQFSLKVDGLSEDTLSVVGYDGRDNLGSVLRDNDTWCHGFRYHIKLASRQSDITAQDTVDKKAELVLFRDGEVVQRVNGIVRSFSVGSTGHHHTRYELILVPAIERLSLRHNSRIFQLKNAHDIIGQLMQEMDIQDVVFSTMRIPKQREFCMQYRETDLDFINRLAAEEGMVYYIEHYAGKHTIVFTDDTQTINKLGSVPYNASSGGVSDTPYIAKFIQRTQFEVSETRSGDSSFDKPHYTFSQRAMANGLDYQRHTYQHYDAPGRFKDDALGKVYNQYRLESLRCQARTARGESDAPLIQAGVKFELQEHNEQSVNRDWLVIASHHKGEQPQVLEESAGNKPTTYSNTFEVIPSNRTWRLPQATRPQVDGPMTAYVVGPDSEEIFCDDYGRVKLHFPWDRESEFDEHSSCWIPVSQGWAGNQYGMIAVPRIGQEVLVSFLNGDPDQPIVTGRAFNAQNIPPYPLPDNKTKTVWRSQTHQGEGFNEISFEDQSNSEQVYVRAQKDFRSETLNDHITDVKHDQHLTVENDQFSQIKNNHNLTVEGESRSKVTKDQTLTVEGSLQVKSGSVMVNEAANEIHIKAGNKVVIEAAAEITLKVGGSFVKVDAAGVHLVGPGINLNSGGSAGSGSGYSGSLPTLPNGVEPVAAPEPVALSNYDAPQILTAPPITKPCEKGEA</sequence>
<dbReference type="PANTHER" id="PTHR32305:SF11">
    <property type="entry name" value="TYPE VI SECRETION SYSTEM SPIKE PROTEIN VGRG3"/>
    <property type="match status" value="1"/>
</dbReference>
<dbReference type="Proteomes" id="UP000319828">
    <property type="component" value="Unassembled WGS sequence"/>
</dbReference>
<evidence type="ECO:0000259" key="3">
    <source>
        <dbReference type="Pfam" id="PF22178"/>
    </source>
</evidence>
<gene>
    <name evidence="4" type="primary">tssI</name>
    <name evidence="4" type="ORF">FOF44_02360</name>
</gene>
<dbReference type="SUPFAM" id="SSF69349">
    <property type="entry name" value="Phage fibre proteins"/>
    <property type="match status" value="1"/>
</dbReference>
<dbReference type="InterPro" id="IPR017847">
    <property type="entry name" value="T6SS_RhsGE_Vgr_subset"/>
</dbReference>
<accession>A0A557PFK3</accession>
<reference evidence="4 5" key="1">
    <citation type="submission" date="2019-07" db="EMBL/GenBank/DDBJ databases">
        <title>The draft genome sequence of Vibrio algivorus M1486.</title>
        <authorList>
            <person name="Meng X."/>
        </authorList>
    </citation>
    <scope>NUCLEOTIDE SEQUENCE [LARGE SCALE GENOMIC DNA]</scope>
    <source>
        <strain evidence="4 5">M1486</strain>
    </source>
</reference>
<dbReference type="InterPro" id="IPR006533">
    <property type="entry name" value="T6SS_Vgr_RhsGE"/>
</dbReference>
<dbReference type="SUPFAM" id="SSF69255">
    <property type="entry name" value="gp5 N-terminal domain-like"/>
    <property type="match status" value="1"/>
</dbReference>
<dbReference type="Pfam" id="PF04717">
    <property type="entry name" value="Phage_base_V"/>
    <property type="match status" value="1"/>
</dbReference>
<comment type="caution">
    <text evidence="4">The sequence shown here is derived from an EMBL/GenBank/DDBJ whole genome shotgun (WGS) entry which is preliminary data.</text>
</comment>
<comment type="similarity">
    <text evidence="1">Belongs to the VgrG protein family.</text>
</comment>
<dbReference type="EMBL" id="VMKJ01000002">
    <property type="protein sequence ID" value="TVO39450.1"/>
    <property type="molecule type" value="Genomic_DNA"/>
</dbReference>
<dbReference type="NCBIfam" id="TIGR01646">
    <property type="entry name" value="vgr_GE"/>
    <property type="match status" value="1"/>
</dbReference>
<evidence type="ECO:0000313" key="4">
    <source>
        <dbReference type="EMBL" id="TVO39450.1"/>
    </source>
</evidence>
<dbReference type="Gene3D" id="3.55.50.10">
    <property type="entry name" value="Baseplate protein-like domains"/>
    <property type="match status" value="1"/>
</dbReference>
<dbReference type="PANTHER" id="PTHR32305">
    <property type="match status" value="1"/>
</dbReference>
<dbReference type="Gene3D" id="4.10.220.110">
    <property type="match status" value="1"/>
</dbReference>
<protein>
    <submittedName>
        <fullName evidence="4">Type VI secretion system tip protein VgrG</fullName>
    </submittedName>
</protein>
<dbReference type="Gene3D" id="2.40.50.230">
    <property type="entry name" value="Gp5 N-terminal domain"/>
    <property type="match status" value="1"/>
</dbReference>
<feature type="domain" description="Gp5/Type VI secretion system Vgr C-terminal trimerisation" evidence="3">
    <location>
        <begin position="476"/>
        <end position="578"/>
    </location>
</feature>
<dbReference type="InterPro" id="IPR037026">
    <property type="entry name" value="Vgr_OB-fold_dom_sf"/>
</dbReference>
<dbReference type="Pfam" id="PF22178">
    <property type="entry name" value="Gp5_trimer_C"/>
    <property type="match status" value="1"/>
</dbReference>
<dbReference type="InterPro" id="IPR050708">
    <property type="entry name" value="T6SS_VgrG/RHS"/>
</dbReference>
<evidence type="ECO:0000256" key="1">
    <source>
        <dbReference type="ARBA" id="ARBA00005558"/>
    </source>
</evidence>